<feature type="region of interest" description="Disordered" evidence="1">
    <location>
        <begin position="147"/>
        <end position="243"/>
    </location>
</feature>
<keyword evidence="2" id="KW-0472">Membrane</keyword>
<accession>A0AAD9WFV3</accession>
<reference evidence="3" key="1">
    <citation type="submission" date="2023-06" db="EMBL/GenBank/DDBJ databases">
        <title>Draft genome of Marssonina rosae.</title>
        <authorList>
            <person name="Cheng Q."/>
        </authorList>
    </citation>
    <scope>NUCLEOTIDE SEQUENCE</scope>
    <source>
        <strain evidence="3">R4</strain>
    </source>
</reference>
<dbReference type="AlphaFoldDB" id="A0AAD9WFV3"/>
<keyword evidence="2" id="KW-1133">Transmembrane helix</keyword>
<gene>
    <name evidence="3" type="ORF">QTJ16_000700</name>
</gene>
<proteinExistence type="predicted"/>
<dbReference type="Proteomes" id="UP001285354">
    <property type="component" value="Unassembled WGS sequence"/>
</dbReference>
<evidence type="ECO:0000256" key="2">
    <source>
        <dbReference type="SAM" id="Phobius"/>
    </source>
</evidence>
<feature type="compositionally biased region" description="Low complexity" evidence="1">
    <location>
        <begin position="412"/>
        <end position="433"/>
    </location>
</feature>
<comment type="caution">
    <text evidence="3">The sequence shown here is derived from an EMBL/GenBank/DDBJ whole genome shotgun (WGS) entry which is preliminary data.</text>
</comment>
<feature type="region of interest" description="Disordered" evidence="1">
    <location>
        <begin position="527"/>
        <end position="574"/>
    </location>
</feature>
<feature type="compositionally biased region" description="Polar residues" evidence="1">
    <location>
        <begin position="469"/>
        <end position="485"/>
    </location>
</feature>
<keyword evidence="4" id="KW-1185">Reference proteome</keyword>
<feature type="compositionally biased region" description="Low complexity" evidence="1">
    <location>
        <begin position="543"/>
        <end position="561"/>
    </location>
</feature>
<feature type="region of interest" description="Disordered" evidence="1">
    <location>
        <begin position="603"/>
        <end position="625"/>
    </location>
</feature>
<evidence type="ECO:0000256" key="1">
    <source>
        <dbReference type="SAM" id="MobiDB-lite"/>
    </source>
</evidence>
<keyword evidence="2" id="KW-0812">Transmembrane</keyword>
<feature type="region of interest" description="Disordered" evidence="1">
    <location>
        <begin position="1"/>
        <end position="39"/>
    </location>
</feature>
<feature type="compositionally biased region" description="Low complexity" evidence="1">
    <location>
        <begin position="486"/>
        <end position="503"/>
    </location>
</feature>
<feature type="compositionally biased region" description="Basic and acidic residues" evidence="1">
    <location>
        <begin position="27"/>
        <end position="36"/>
    </location>
</feature>
<feature type="compositionally biased region" description="Low complexity" evidence="1">
    <location>
        <begin position="603"/>
        <end position="618"/>
    </location>
</feature>
<protein>
    <submittedName>
        <fullName evidence="3">Uncharacterized protein</fullName>
    </submittedName>
</protein>
<dbReference type="EMBL" id="JAUBYV010000001">
    <property type="protein sequence ID" value="KAK2629880.1"/>
    <property type="molecule type" value="Genomic_DNA"/>
</dbReference>
<feature type="transmembrane region" description="Helical" evidence="2">
    <location>
        <begin position="52"/>
        <end position="74"/>
    </location>
</feature>
<organism evidence="3 4">
    <name type="scientific">Diplocarpon rosae</name>
    <dbReference type="NCBI Taxonomy" id="946125"/>
    <lineage>
        <taxon>Eukaryota</taxon>
        <taxon>Fungi</taxon>
        <taxon>Dikarya</taxon>
        <taxon>Ascomycota</taxon>
        <taxon>Pezizomycotina</taxon>
        <taxon>Leotiomycetes</taxon>
        <taxon>Helotiales</taxon>
        <taxon>Drepanopezizaceae</taxon>
        <taxon>Diplocarpon</taxon>
    </lineage>
</organism>
<sequence>MSPAHPPPDPEKAALYSVSTSASPAPKTDESTRPRQEVTQCKPSMARQCPPFLLILFAFLAITFVSACYGRGMVRGFHCEEGQRRFQELLDSVDATALHNVLHEHAREKYQHGIYQEDKTAMEAMHRENAEVATSLVELARRQAGNTTAVTATETPIELVTSTSLRDPSTTPPGTSSQNQVADPSTSRIQAITPTTSAAPTTQAPDLTTSASPATPSTEAPTSAPTAAASPPSKSAGQSTNGTFLGGPAAYPLAPPIPVPTASLASHVHNSSYVPPTAIPSFVSYVSFQNVSNPSSSAVSSSFTYAPPVLSSILVVQNKTTAPPATLHSAYLPPATPHFYNTSIPDVTSVYTSYFLSSSPLPPPMTFLSFAPVLNSPVVSTSPTPNYAAPTTSAVPYYSALNHTSILNSSSVSDNCTSTSSSNSSSPQTAMSSLSGSSFNNFTSGVSLSSSTPGGTVSPASTVSLAGTVSPGGSVSPASTVSPAGTATPSSDSPVSSAASAIPSTSGPGIFTSSTTVVQQSISVTVQSSTRSQASSNGATVDSSPSSTPATQGSTSGASTSDNPTSNSSKSTHSITQQTIYTTTFAGGKVATVTQVTVVAADETGSSGGSKTTTAQGSLQTNGARSGKQVGLNGILGALGLVVAGVL</sequence>
<feature type="region of interest" description="Disordered" evidence="1">
    <location>
        <begin position="469"/>
        <end position="503"/>
    </location>
</feature>
<feature type="compositionally biased region" description="Polar residues" evidence="1">
    <location>
        <begin position="147"/>
        <end position="188"/>
    </location>
</feature>
<feature type="compositionally biased region" description="Low complexity" evidence="1">
    <location>
        <begin position="189"/>
        <end position="233"/>
    </location>
</feature>
<feature type="compositionally biased region" description="Low complexity" evidence="1">
    <location>
        <begin position="527"/>
        <end position="536"/>
    </location>
</feature>
<feature type="region of interest" description="Disordered" evidence="1">
    <location>
        <begin position="412"/>
        <end position="434"/>
    </location>
</feature>
<name>A0AAD9WFV3_9HELO</name>
<feature type="compositionally biased region" description="Polar residues" evidence="1">
    <location>
        <begin position="562"/>
        <end position="574"/>
    </location>
</feature>
<evidence type="ECO:0000313" key="3">
    <source>
        <dbReference type="EMBL" id="KAK2629880.1"/>
    </source>
</evidence>
<evidence type="ECO:0000313" key="4">
    <source>
        <dbReference type="Proteomes" id="UP001285354"/>
    </source>
</evidence>